<dbReference type="InterPro" id="IPR003819">
    <property type="entry name" value="TauD/TfdA-like"/>
</dbReference>
<evidence type="ECO:0000313" key="8">
    <source>
        <dbReference type="EMBL" id="PAL23979.1"/>
    </source>
</evidence>
<keyword evidence="5" id="KW-0560">Oxidoreductase</keyword>
<organism evidence="8 9">
    <name type="scientific">Acetobacter syzygii</name>
    <dbReference type="NCBI Taxonomy" id="146476"/>
    <lineage>
        <taxon>Bacteria</taxon>
        <taxon>Pseudomonadati</taxon>
        <taxon>Pseudomonadota</taxon>
        <taxon>Alphaproteobacteria</taxon>
        <taxon>Acetobacterales</taxon>
        <taxon>Acetobacteraceae</taxon>
        <taxon>Acetobacter</taxon>
    </lineage>
</organism>
<dbReference type="RefSeq" id="WP_095351550.1">
    <property type="nucleotide sequence ID" value="NZ_NDFO01000009.1"/>
</dbReference>
<protein>
    <submittedName>
        <fullName evidence="8">Taurine dioxygenase</fullName>
    </submittedName>
</protein>
<sequence>MTYALPQLNSRQSTAIPLLSQPLLHKKESLETTRLSPALGAIVHDIDLSQSLSDKTITELKDILYRDKVIFFRNQNISPIEQRNFARKFGELHIHPVFPTVENVPEVIVLDTLHNDLKDNALWHADVTFSETPPLGAVLAAKHLPPSGGDTLWTSTTAAYKALSPEMKAHLENLTALHDFTRSFPLSRFGRDNTEKQKWLNVRSENPPVEHPVIRIHPDTGERSIFVNEGFTTEICGLEPEESNALLQFIFQHIKKPEFSIRWTWQSGDIAFWDNRSTQHYAVDDYRPHRRIMQRVTIMGDKPVGPRN</sequence>
<keyword evidence="9" id="KW-1185">Reference proteome</keyword>
<comment type="similarity">
    <text evidence="2">Belongs to the TfdA dioxygenase family.</text>
</comment>
<evidence type="ECO:0000256" key="5">
    <source>
        <dbReference type="ARBA" id="ARBA00023002"/>
    </source>
</evidence>
<proteinExistence type="inferred from homology"/>
<evidence type="ECO:0000256" key="2">
    <source>
        <dbReference type="ARBA" id="ARBA00005896"/>
    </source>
</evidence>
<dbReference type="AlphaFoldDB" id="A0A270BG24"/>
<dbReference type="SUPFAM" id="SSF51197">
    <property type="entry name" value="Clavaminate synthase-like"/>
    <property type="match status" value="1"/>
</dbReference>
<dbReference type="GO" id="GO:0000908">
    <property type="term" value="F:taurine dioxygenase activity"/>
    <property type="evidence" value="ECO:0007669"/>
    <property type="project" value="TreeGrafter"/>
</dbReference>
<evidence type="ECO:0000256" key="3">
    <source>
        <dbReference type="ARBA" id="ARBA00022723"/>
    </source>
</evidence>
<dbReference type="PANTHER" id="PTHR30468">
    <property type="entry name" value="ALPHA-KETOGLUTARATE-DEPENDENT SULFONATE DIOXYGENASE"/>
    <property type="match status" value="1"/>
</dbReference>
<dbReference type="GO" id="GO:0005737">
    <property type="term" value="C:cytoplasm"/>
    <property type="evidence" value="ECO:0007669"/>
    <property type="project" value="TreeGrafter"/>
</dbReference>
<comment type="cofactor">
    <cofactor evidence="1">
        <name>Fe(2+)</name>
        <dbReference type="ChEBI" id="CHEBI:29033"/>
    </cofactor>
</comment>
<dbReference type="EMBL" id="NDFP01000009">
    <property type="protein sequence ID" value="PAL23979.1"/>
    <property type="molecule type" value="Genomic_DNA"/>
</dbReference>
<dbReference type="InterPro" id="IPR051323">
    <property type="entry name" value="AtsK-like"/>
</dbReference>
<dbReference type="NCBIfam" id="NF007104">
    <property type="entry name" value="PRK09553.1"/>
    <property type="match status" value="1"/>
</dbReference>
<dbReference type="PANTHER" id="PTHR30468:SF1">
    <property type="entry name" value="ALPHA-KETOGLUTARATE-DEPENDENT SULFONATE DIOXYGENASE"/>
    <property type="match status" value="1"/>
</dbReference>
<name>A0A270BG24_9PROT</name>
<dbReference type="OrthoDB" id="7346227at2"/>
<dbReference type="FunFam" id="3.60.130.10:FF:000002">
    <property type="entry name" value="Alpha-ketoglutarate-dependent taurine dioxygenase"/>
    <property type="match status" value="1"/>
</dbReference>
<keyword evidence="4 8" id="KW-0223">Dioxygenase</keyword>
<dbReference type="InterPro" id="IPR042098">
    <property type="entry name" value="TauD-like_sf"/>
</dbReference>
<evidence type="ECO:0000259" key="7">
    <source>
        <dbReference type="Pfam" id="PF02668"/>
    </source>
</evidence>
<accession>A0A270BG24</accession>
<dbReference type="Gene3D" id="3.60.130.10">
    <property type="entry name" value="Clavaminate synthase-like"/>
    <property type="match status" value="1"/>
</dbReference>
<comment type="caution">
    <text evidence="8">The sequence shown here is derived from an EMBL/GenBank/DDBJ whole genome shotgun (WGS) entry which is preliminary data.</text>
</comment>
<gene>
    <name evidence="8" type="ORF">B9K05_09360</name>
</gene>
<dbReference type="GO" id="GO:0006790">
    <property type="term" value="P:sulfur compound metabolic process"/>
    <property type="evidence" value="ECO:0007669"/>
    <property type="project" value="TreeGrafter"/>
</dbReference>
<evidence type="ECO:0000313" key="9">
    <source>
        <dbReference type="Proteomes" id="UP000216033"/>
    </source>
</evidence>
<dbReference type="GO" id="GO:0046872">
    <property type="term" value="F:metal ion binding"/>
    <property type="evidence" value="ECO:0007669"/>
    <property type="project" value="UniProtKB-KW"/>
</dbReference>
<evidence type="ECO:0000256" key="6">
    <source>
        <dbReference type="ARBA" id="ARBA00023004"/>
    </source>
</evidence>
<evidence type="ECO:0000256" key="4">
    <source>
        <dbReference type="ARBA" id="ARBA00022964"/>
    </source>
</evidence>
<evidence type="ECO:0000256" key="1">
    <source>
        <dbReference type="ARBA" id="ARBA00001954"/>
    </source>
</evidence>
<keyword evidence="3" id="KW-0479">Metal-binding</keyword>
<dbReference type="Proteomes" id="UP000216033">
    <property type="component" value="Unassembled WGS sequence"/>
</dbReference>
<feature type="domain" description="TauD/TfdA-like" evidence="7">
    <location>
        <begin position="32"/>
        <end position="297"/>
    </location>
</feature>
<keyword evidence="6" id="KW-0408">Iron</keyword>
<reference evidence="8 9" key="1">
    <citation type="submission" date="2017-04" db="EMBL/GenBank/DDBJ databases">
        <title>Kefir bacterial isolates.</title>
        <authorList>
            <person name="Kim Y."/>
            <person name="Blasche S."/>
            <person name="Patil K.R."/>
        </authorList>
    </citation>
    <scope>NUCLEOTIDE SEQUENCE [LARGE SCALE GENOMIC DNA]</scope>
    <source>
        <strain evidence="8 9">KR-2</strain>
    </source>
</reference>
<dbReference type="Pfam" id="PF02668">
    <property type="entry name" value="TauD"/>
    <property type="match status" value="1"/>
</dbReference>